<dbReference type="InterPro" id="IPR050275">
    <property type="entry name" value="PGM_Phosphatase"/>
</dbReference>
<dbReference type="EMBL" id="JBHSDV010000001">
    <property type="protein sequence ID" value="MFC4387603.1"/>
    <property type="molecule type" value="Genomic_DNA"/>
</dbReference>
<dbReference type="InterPro" id="IPR029033">
    <property type="entry name" value="His_PPase_superfam"/>
</dbReference>
<dbReference type="CDD" id="cd07067">
    <property type="entry name" value="HP_PGM_like"/>
    <property type="match status" value="1"/>
</dbReference>
<protein>
    <submittedName>
        <fullName evidence="1">Histidine phosphatase family protein</fullName>
    </submittedName>
</protein>
<gene>
    <name evidence="1" type="ORF">ACFOZ1_07220</name>
</gene>
<dbReference type="Gene3D" id="3.40.50.1240">
    <property type="entry name" value="Phosphoglycerate mutase-like"/>
    <property type="match status" value="1"/>
</dbReference>
<accession>A0ABV8VWJ6</accession>
<dbReference type="Pfam" id="PF00300">
    <property type="entry name" value="His_Phos_1"/>
    <property type="match status" value="1"/>
</dbReference>
<keyword evidence="2" id="KW-1185">Reference proteome</keyword>
<proteinExistence type="predicted"/>
<dbReference type="Proteomes" id="UP001595880">
    <property type="component" value="Unassembled WGS sequence"/>
</dbReference>
<dbReference type="SUPFAM" id="SSF53254">
    <property type="entry name" value="Phosphoglycerate mutase-like"/>
    <property type="match status" value="1"/>
</dbReference>
<dbReference type="PANTHER" id="PTHR48100">
    <property type="entry name" value="BROAD-SPECIFICITY PHOSPHATASE YOR283W-RELATED"/>
    <property type="match status" value="1"/>
</dbReference>
<name>A0ABV8VWJ6_9BACI</name>
<evidence type="ECO:0000313" key="2">
    <source>
        <dbReference type="Proteomes" id="UP001595880"/>
    </source>
</evidence>
<comment type="caution">
    <text evidence="1">The sequence shown here is derived from an EMBL/GenBank/DDBJ whole genome shotgun (WGS) entry which is preliminary data.</text>
</comment>
<dbReference type="PANTHER" id="PTHR48100:SF1">
    <property type="entry name" value="HISTIDINE PHOSPHATASE FAMILY PROTEIN-RELATED"/>
    <property type="match status" value="1"/>
</dbReference>
<dbReference type="RefSeq" id="WP_390197673.1">
    <property type="nucleotide sequence ID" value="NZ_JBHSDV010000001.1"/>
</dbReference>
<sequence length="185" mass="21421">MKRLLFIRHCHAEGQHKDSPLSKRGNKQAFELSNTIGNLSFTVDRIISSPYLRAKDSIKPFADRANLKIETDTRLEERMLSNEPIDDWIDILEQSFHNYLFKLPGGESSQEALNRANSVINECLNDANYQNIVIVTHGNLLALMLQRFQVEFGFHEWKSLTNPDMYLVQKIGGEFLVERIWDKNV</sequence>
<dbReference type="InterPro" id="IPR013078">
    <property type="entry name" value="His_Pase_superF_clade-1"/>
</dbReference>
<evidence type="ECO:0000313" key="1">
    <source>
        <dbReference type="EMBL" id="MFC4387603.1"/>
    </source>
</evidence>
<dbReference type="SMART" id="SM00855">
    <property type="entry name" value="PGAM"/>
    <property type="match status" value="1"/>
</dbReference>
<organism evidence="1 2">
    <name type="scientific">Gracilibacillus marinus</name>
    <dbReference type="NCBI Taxonomy" id="630535"/>
    <lineage>
        <taxon>Bacteria</taxon>
        <taxon>Bacillati</taxon>
        <taxon>Bacillota</taxon>
        <taxon>Bacilli</taxon>
        <taxon>Bacillales</taxon>
        <taxon>Bacillaceae</taxon>
        <taxon>Gracilibacillus</taxon>
    </lineage>
</organism>
<reference evidence="2" key="1">
    <citation type="journal article" date="2019" name="Int. J. Syst. Evol. Microbiol.">
        <title>The Global Catalogue of Microorganisms (GCM) 10K type strain sequencing project: providing services to taxonomists for standard genome sequencing and annotation.</title>
        <authorList>
            <consortium name="The Broad Institute Genomics Platform"/>
            <consortium name="The Broad Institute Genome Sequencing Center for Infectious Disease"/>
            <person name="Wu L."/>
            <person name="Ma J."/>
        </authorList>
    </citation>
    <scope>NUCLEOTIDE SEQUENCE [LARGE SCALE GENOMIC DNA]</scope>
    <source>
        <strain evidence="2">KACC 14058</strain>
    </source>
</reference>